<dbReference type="GO" id="GO:0015074">
    <property type="term" value="P:DNA integration"/>
    <property type="evidence" value="ECO:0007669"/>
    <property type="project" value="UniProtKB-KW"/>
</dbReference>
<reference evidence="5 6" key="1">
    <citation type="journal article" date="2019" name="Syst. Appl. Microbiol.">
        <title>Microvirga tunisiensis sp. nov., a root nodule symbiotic bacterium isolated from Lupinus micranthus and L. luteus grown in Northern Tunisia.</title>
        <authorList>
            <person name="Msaddak A."/>
            <person name="Rejili M."/>
            <person name="Duran D."/>
            <person name="Mars M."/>
            <person name="Palacios J.M."/>
            <person name="Ruiz-Argueso T."/>
            <person name="Rey L."/>
            <person name="Imperial J."/>
        </authorList>
    </citation>
    <scope>NUCLEOTIDE SEQUENCE [LARGE SCALE GENOMIC DNA]</scope>
    <source>
        <strain evidence="5 6">Lmie10</strain>
    </source>
</reference>
<comment type="caution">
    <text evidence="5">The sequence shown here is derived from an EMBL/GenBank/DDBJ whole genome shotgun (WGS) entry which is preliminary data.</text>
</comment>
<dbReference type="GO" id="GO:0007059">
    <property type="term" value="P:chromosome segregation"/>
    <property type="evidence" value="ECO:0007669"/>
    <property type="project" value="UniProtKB-KW"/>
</dbReference>
<evidence type="ECO:0000256" key="1">
    <source>
        <dbReference type="ARBA" id="ARBA00022829"/>
    </source>
</evidence>
<dbReference type="AlphaFoldDB" id="A0A5N7MT04"/>
<dbReference type="Pfam" id="PF00589">
    <property type="entry name" value="Phage_integrase"/>
    <property type="match status" value="1"/>
</dbReference>
<keyword evidence="2" id="KW-0229">DNA integration</keyword>
<dbReference type="PANTHER" id="PTHR30349">
    <property type="entry name" value="PHAGE INTEGRASE-RELATED"/>
    <property type="match status" value="1"/>
</dbReference>
<accession>A0A5N7MT04</accession>
<gene>
    <name evidence="5" type="ORF">FS320_35035</name>
</gene>
<dbReference type="Gene3D" id="1.10.443.10">
    <property type="entry name" value="Intergrase catalytic core"/>
    <property type="match status" value="1"/>
</dbReference>
<protein>
    <submittedName>
        <fullName evidence="5">Tyrosine-type recombinase/integrase</fullName>
    </submittedName>
</protein>
<dbReference type="GO" id="GO:0006310">
    <property type="term" value="P:DNA recombination"/>
    <property type="evidence" value="ECO:0007669"/>
    <property type="project" value="UniProtKB-KW"/>
</dbReference>
<keyword evidence="6" id="KW-1185">Reference proteome</keyword>
<dbReference type="InterPro" id="IPR011010">
    <property type="entry name" value="DNA_brk_join_enz"/>
</dbReference>
<evidence type="ECO:0000313" key="6">
    <source>
        <dbReference type="Proteomes" id="UP000403266"/>
    </source>
</evidence>
<proteinExistence type="predicted"/>
<dbReference type="GO" id="GO:0003677">
    <property type="term" value="F:DNA binding"/>
    <property type="evidence" value="ECO:0007669"/>
    <property type="project" value="InterPro"/>
</dbReference>
<name>A0A5N7MT04_9HYPH</name>
<evidence type="ECO:0000259" key="4">
    <source>
        <dbReference type="PROSITE" id="PS51898"/>
    </source>
</evidence>
<dbReference type="SUPFAM" id="SSF56349">
    <property type="entry name" value="DNA breaking-rejoining enzymes"/>
    <property type="match status" value="1"/>
</dbReference>
<evidence type="ECO:0000256" key="2">
    <source>
        <dbReference type="ARBA" id="ARBA00022908"/>
    </source>
</evidence>
<evidence type="ECO:0000256" key="3">
    <source>
        <dbReference type="ARBA" id="ARBA00023172"/>
    </source>
</evidence>
<dbReference type="PROSITE" id="PS51898">
    <property type="entry name" value="TYR_RECOMBINASE"/>
    <property type="match status" value="1"/>
</dbReference>
<dbReference type="InterPro" id="IPR013762">
    <property type="entry name" value="Integrase-like_cat_sf"/>
</dbReference>
<dbReference type="EMBL" id="VOSK01000314">
    <property type="protein sequence ID" value="MPR30125.1"/>
    <property type="molecule type" value="Genomic_DNA"/>
</dbReference>
<dbReference type="InterPro" id="IPR002104">
    <property type="entry name" value="Integrase_catalytic"/>
</dbReference>
<evidence type="ECO:0000313" key="5">
    <source>
        <dbReference type="EMBL" id="MPR30125.1"/>
    </source>
</evidence>
<keyword evidence="1" id="KW-0159">Chromosome partition</keyword>
<dbReference type="PANTHER" id="PTHR30349:SF81">
    <property type="entry name" value="TYROSINE RECOMBINASE XERC"/>
    <property type="match status" value="1"/>
</dbReference>
<dbReference type="RefSeq" id="WP_152716985.1">
    <property type="nucleotide sequence ID" value="NZ_VOSJ01000340.1"/>
</dbReference>
<organism evidence="5 6">
    <name type="scientific">Microvirga tunisiensis</name>
    <dbReference type="NCBI Taxonomy" id="2108360"/>
    <lineage>
        <taxon>Bacteria</taxon>
        <taxon>Pseudomonadati</taxon>
        <taxon>Pseudomonadota</taxon>
        <taxon>Alphaproteobacteria</taxon>
        <taxon>Hyphomicrobiales</taxon>
        <taxon>Methylobacteriaceae</taxon>
        <taxon>Microvirga</taxon>
    </lineage>
</organism>
<sequence>MLNLDLARYAELQHHLGFRFRIQHTLRKSFVAFAEGSGDQYVQTARVLAWATLAPSPQQRRNRLLTVRRFALALSAEDRHHEIPPADALGRRLFERRIPHIYTADEITALMRAAALLKPSGSIRPLLYETLFGLLAATGMRVSEALALSLDDLTADGLVIRQTKFQKSRLLPLHATTWEALDRYVSARQRLGTLNDALFVSTTGTPPSYPTVIAIFLRLARSTGLRGQPGQPGPRIHDLRHTFAVRSLEQCRPDRDAVGRHIVALSTYLGHAHVTDTYWYLQATPILMGQIASAGEALHQGAVA</sequence>
<dbReference type="OrthoDB" id="5464621at2"/>
<keyword evidence="3" id="KW-0233">DNA recombination</keyword>
<dbReference type="Proteomes" id="UP000403266">
    <property type="component" value="Unassembled WGS sequence"/>
</dbReference>
<feature type="domain" description="Tyr recombinase" evidence="4">
    <location>
        <begin position="97"/>
        <end position="293"/>
    </location>
</feature>
<dbReference type="InterPro" id="IPR050090">
    <property type="entry name" value="Tyrosine_recombinase_XerCD"/>
</dbReference>